<dbReference type="InterPro" id="IPR019775">
    <property type="entry name" value="WD40_repeat_CS"/>
</dbReference>
<dbReference type="GeneID" id="70233566"/>
<accession>A0A9P8PDU6</accession>
<dbReference type="AlphaFoldDB" id="A0A9P8PDU6"/>
<dbReference type="SMART" id="SM00320">
    <property type="entry name" value="WD40"/>
    <property type="match status" value="4"/>
</dbReference>
<dbReference type="PANTHER" id="PTHR22839:SF0">
    <property type="entry name" value="THO COMPLEX SUBUNIT 3"/>
    <property type="match status" value="1"/>
</dbReference>
<comment type="caution">
    <text evidence="6">The sequence shown here is derived from an EMBL/GenBank/DDBJ whole genome shotgun (WGS) entry which is preliminary data.</text>
</comment>
<keyword evidence="2" id="KW-0677">Repeat</keyword>
<evidence type="ECO:0000256" key="1">
    <source>
        <dbReference type="ARBA" id="ARBA00022574"/>
    </source>
</evidence>
<feature type="repeat" description="WD" evidence="4">
    <location>
        <begin position="61"/>
        <end position="103"/>
    </location>
</feature>
<evidence type="ECO:0000313" key="6">
    <source>
        <dbReference type="EMBL" id="KAH3669477.1"/>
    </source>
</evidence>
<proteinExistence type="inferred from homology"/>
<dbReference type="GO" id="GO:0006406">
    <property type="term" value="P:mRNA export from nucleus"/>
    <property type="evidence" value="ECO:0007669"/>
    <property type="project" value="InterPro"/>
</dbReference>
<comment type="similarity">
    <text evidence="3">Belongs to the THOC3 family.</text>
</comment>
<dbReference type="GO" id="GO:0000445">
    <property type="term" value="C:THO complex part of transcription export complex"/>
    <property type="evidence" value="ECO:0007669"/>
    <property type="project" value="TreeGrafter"/>
</dbReference>
<protein>
    <recommendedName>
        <fullName evidence="8">Anaphase-promoting complex subunit 4 WD40 domain-containing protein</fullName>
    </recommendedName>
</protein>
<dbReference type="PROSITE" id="PS50082">
    <property type="entry name" value="WD_REPEATS_2"/>
    <property type="match status" value="1"/>
</dbReference>
<feature type="region of interest" description="Disordered" evidence="5">
    <location>
        <begin position="312"/>
        <end position="357"/>
    </location>
</feature>
<reference evidence="6" key="1">
    <citation type="journal article" date="2021" name="Open Biol.">
        <title>Shared evolutionary footprints suggest mitochondrial oxidative damage underlies multiple complex I losses in fungi.</title>
        <authorList>
            <person name="Schikora-Tamarit M.A."/>
            <person name="Marcet-Houben M."/>
            <person name="Nosek J."/>
            <person name="Gabaldon T."/>
        </authorList>
    </citation>
    <scope>NUCLEOTIDE SEQUENCE</scope>
    <source>
        <strain evidence="6">CBS6075</strain>
    </source>
</reference>
<dbReference type="InterPro" id="IPR001680">
    <property type="entry name" value="WD40_rpt"/>
</dbReference>
<dbReference type="InterPro" id="IPR036322">
    <property type="entry name" value="WD40_repeat_dom_sf"/>
</dbReference>
<sequence>MAIAYPKEFDTLTLDPPQFRSVLVEWDVDGPRLACARTDRSIKVSRVDHVKQKLEDSIVIGAAHEHPVVCLAWDPRKNGRLVSLSQDATLKVWEIKARTHKLVRSIKLACAAPTRARFSPNGRFLAVTDSLSWLMVLDSASLQLDTAISIRISTQICDLDWDSASQTLVLALASGHVQLFRLQRSNGLYKIELVQSLALSSSQVTSIKYVATKNEILATTQDGNILTIDAQQLVCTASTHNLDDSPTDVDLRLPAAAISYHDNNVRIFDMDAGQELCEVKNSRGALAHAKFHPDTRQVLAFIDGSGRATVLVPKKKTGPARVQQRPAPPRPRVAPMAARPQRGPDRFERPPSKRTKY</sequence>
<keyword evidence="7" id="KW-1185">Reference proteome</keyword>
<dbReference type="Pfam" id="PF00400">
    <property type="entry name" value="WD40"/>
    <property type="match status" value="1"/>
</dbReference>
<dbReference type="Gene3D" id="2.130.10.10">
    <property type="entry name" value="YVTN repeat-like/Quinoprotein amine dehydrogenase"/>
    <property type="match status" value="2"/>
</dbReference>
<evidence type="ECO:0000256" key="4">
    <source>
        <dbReference type="PROSITE-ProRule" id="PRU00221"/>
    </source>
</evidence>
<evidence type="ECO:0008006" key="8">
    <source>
        <dbReference type="Google" id="ProtNLM"/>
    </source>
</evidence>
<keyword evidence="1 4" id="KW-0853">WD repeat</keyword>
<feature type="compositionally biased region" description="Basic and acidic residues" evidence="5">
    <location>
        <begin position="342"/>
        <end position="351"/>
    </location>
</feature>
<evidence type="ECO:0000256" key="5">
    <source>
        <dbReference type="SAM" id="MobiDB-lite"/>
    </source>
</evidence>
<dbReference type="Proteomes" id="UP000769157">
    <property type="component" value="Unassembled WGS sequence"/>
</dbReference>
<reference evidence="6" key="2">
    <citation type="submission" date="2021-01" db="EMBL/GenBank/DDBJ databases">
        <authorList>
            <person name="Schikora-Tamarit M.A."/>
        </authorList>
    </citation>
    <scope>NUCLEOTIDE SEQUENCE</scope>
    <source>
        <strain evidence="6">CBS6075</strain>
    </source>
</reference>
<dbReference type="PANTHER" id="PTHR22839">
    <property type="entry name" value="THO COMPLEX SUBUNIT 3 THO3"/>
    <property type="match status" value="1"/>
</dbReference>
<dbReference type="RefSeq" id="XP_046063740.1">
    <property type="nucleotide sequence ID" value="XM_046202378.1"/>
</dbReference>
<dbReference type="EMBL" id="JAEUBE010000137">
    <property type="protein sequence ID" value="KAH3669477.1"/>
    <property type="molecule type" value="Genomic_DNA"/>
</dbReference>
<evidence type="ECO:0000256" key="2">
    <source>
        <dbReference type="ARBA" id="ARBA00022737"/>
    </source>
</evidence>
<dbReference type="SUPFAM" id="SSF50978">
    <property type="entry name" value="WD40 repeat-like"/>
    <property type="match status" value="1"/>
</dbReference>
<dbReference type="PROSITE" id="PS50294">
    <property type="entry name" value="WD_REPEATS_REGION"/>
    <property type="match status" value="1"/>
</dbReference>
<evidence type="ECO:0000313" key="7">
    <source>
        <dbReference type="Proteomes" id="UP000769157"/>
    </source>
</evidence>
<dbReference type="InterPro" id="IPR040132">
    <property type="entry name" value="Tex1/THOC3"/>
</dbReference>
<dbReference type="PROSITE" id="PS00678">
    <property type="entry name" value="WD_REPEATS_1"/>
    <property type="match status" value="1"/>
</dbReference>
<gene>
    <name evidence="6" type="ORF">OGAPHI_001598</name>
</gene>
<evidence type="ECO:0000256" key="3">
    <source>
        <dbReference type="ARBA" id="ARBA00046343"/>
    </source>
</evidence>
<name>A0A9P8PDU6_9ASCO</name>
<organism evidence="6 7">
    <name type="scientific">Ogataea philodendri</name>
    <dbReference type="NCBI Taxonomy" id="1378263"/>
    <lineage>
        <taxon>Eukaryota</taxon>
        <taxon>Fungi</taxon>
        <taxon>Dikarya</taxon>
        <taxon>Ascomycota</taxon>
        <taxon>Saccharomycotina</taxon>
        <taxon>Pichiomycetes</taxon>
        <taxon>Pichiales</taxon>
        <taxon>Pichiaceae</taxon>
        <taxon>Ogataea</taxon>
    </lineage>
</organism>
<dbReference type="InterPro" id="IPR015943">
    <property type="entry name" value="WD40/YVTN_repeat-like_dom_sf"/>
</dbReference>
<dbReference type="OrthoDB" id="340259at2759"/>